<dbReference type="RefSeq" id="WP_022586966.1">
    <property type="nucleotide sequence ID" value="NZ_AXDC01000001.1"/>
</dbReference>
<evidence type="ECO:0000256" key="7">
    <source>
        <dbReference type="ARBA" id="ARBA00022777"/>
    </source>
</evidence>
<evidence type="ECO:0000256" key="4">
    <source>
        <dbReference type="ARBA" id="ARBA00022597"/>
    </source>
</evidence>
<name>U5CUF5_CALSX</name>
<dbReference type="GO" id="GO:0005737">
    <property type="term" value="C:cytoplasm"/>
    <property type="evidence" value="ECO:0007669"/>
    <property type="project" value="UniProtKB-SubCell"/>
</dbReference>
<evidence type="ECO:0000256" key="2">
    <source>
        <dbReference type="ARBA" id="ARBA00022448"/>
    </source>
</evidence>
<evidence type="ECO:0000313" key="10">
    <source>
        <dbReference type="Proteomes" id="UP000016856"/>
    </source>
</evidence>
<keyword evidence="7" id="KW-0418">Kinase</keyword>
<evidence type="ECO:0000313" key="9">
    <source>
        <dbReference type="EMBL" id="ERM93369.1"/>
    </source>
</evidence>
<gene>
    <name evidence="9" type="ORF">O163_00025</name>
</gene>
<sequence>MKVIIVTHGPLARAFVESAKLILGDTVDSYVDIIDFYPYDSMETIKEKIRFQIELLDKRENNVIVLTDLKGGTPFNAAVSLLQDYKFYLIAGINLPMLLEILLTSSEELDSKIIQKIVEIARENITVMYLG</sequence>
<comment type="subcellular location">
    <subcellularLocation>
        <location evidence="1">Cytoplasm</location>
    </subcellularLocation>
</comment>
<dbReference type="PROSITE" id="PS51096">
    <property type="entry name" value="PTS_EIIA_TYPE_4"/>
    <property type="match status" value="1"/>
</dbReference>
<feature type="domain" description="PTS EIIA type-4" evidence="8">
    <location>
        <begin position="1"/>
        <end position="125"/>
    </location>
</feature>
<organism evidence="9 10">
    <name type="scientific">Caldanaerobacter subterraneus subsp. yonseiensis KB-1</name>
    <dbReference type="NCBI Taxonomy" id="1388761"/>
    <lineage>
        <taxon>Bacteria</taxon>
        <taxon>Bacillati</taxon>
        <taxon>Bacillota</taxon>
        <taxon>Clostridia</taxon>
        <taxon>Thermoanaerobacterales</taxon>
        <taxon>Thermoanaerobacteraceae</taxon>
        <taxon>Caldanaerobacter</taxon>
    </lineage>
</organism>
<evidence type="ECO:0000256" key="5">
    <source>
        <dbReference type="ARBA" id="ARBA00022679"/>
    </source>
</evidence>
<dbReference type="PANTHER" id="PTHR33799">
    <property type="entry name" value="PTS PERMEASE-RELATED-RELATED"/>
    <property type="match status" value="1"/>
</dbReference>
<dbReference type="CDD" id="cd00006">
    <property type="entry name" value="PTS_IIA_man"/>
    <property type="match status" value="1"/>
</dbReference>
<dbReference type="PATRIC" id="fig|1388761.3.peg.5"/>
<dbReference type="Gene3D" id="3.40.50.510">
    <property type="entry name" value="Phosphotransferase system, mannose-type IIA component"/>
    <property type="match status" value="1"/>
</dbReference>
<keyword evidence="3" id="KW-0963">Cytoplasm</keyword>
<dbReference type="InterPro" id="IPR051471">
    <property type="entry name" value="Bacterial_PTS_sugar_comp"/>
</dbReference>
<keyword evidence="2" id="KW-0813">Transport</keyword>
<dbReference type="GO" id="GO:0009401">
    <property type="term" value="P:phosphoenolpyruvate-dependent sugar phosphotransferase system"/>
    <property type="evidence" value="ECO:0007669"/>
    <property type="project" value="UniProtKB-KW"/>
</dbReference>
<dbReference type="GO" id="GO:0016301">
    <property type="term" value="F:kinase activity"/>
    <property type="evidence" value="ECO:0007669"/>
    <property type="project" value="UniProtKB-KW"/>
</dbReference>
<dbReference type="Proteomes" id="UP000016856">
    <property type="component" value="Unassembled WGS sequence"/>
</dbReference>
<comment type="caution">
    <text evidence="9">The sequence shown here is derived from an EMBL/GenBank/DDBJ whole genome shotgun (WGS) entry which is preliminary data.</text>
</comment>
<protein>
    <recommendedName>
        <fullName evidence="8">PTS EIIA type-4 domain-containing protein</fullName>
    </recommendedName>
</protein>
<proteinExistence type="predicted"/>
<evidence type="ECO:0000256" key="6">
    <source>
        <dbReference type="ARBA" id="ARBA00022683"/>
    </source>
</evidence>
<dbReference type="AlphaFoldDB" id="U5CUF5"/>
<dbReference type="EMBL" id="AXDC01000001">
    <property type="protein sequence ID" value="ERM93369.1"/>
    <property type="molecule type" value="Genomic_DNA"/>
</dbReference>
<accession>U5CUF5</accession>
<keyword evidence="6" id="KW-0598">Phosphotransferase system</keyword>
<dbReference type="InterPro" id="IPR036662">
    <property type="entry name" value="PTS_EIIA_man-typ_sf"/>
</dbReference>
<dbReference type="GO" id="GO:0016020">
    <property type="term" value="C:membrane"/>
    <property type="evidence" value="ECO:0007669"/>
    <property type="project" value="InterPro"/>
</dbReference>
<keyword evidence="5" id="KW-0808">Transferase</keyword>
<dbReference type="SUPFAM" id="SSF53062">
    <property type="entry name" value="PTS system fructose IIA component-like"/>
    <property type="match status" value="1"/>
</dbReference>
<evidence type="ECO:0000259" key="8">
    <source>
        <dbReference type="PROSITE" id="PS51096"/>
    </source>
</evidence>
<keyword evidence="4" id="KW-0762">Sugar transport</keyword>
<dbReference type="PANTHER" id="PTHR33799:SF1">
    <property type="entry name" value="PTS SYSTEM MANNOSE-SPECIFIC EIIAB COMPONENT-RELATED"/>
    <property type="match status" value="1"/>
</dbReference>
<reference evidence="9 10" key="1">
    <citation type="journal article" date="2013" name="Genome Announc.">
        <title>Draft Genome Sequence of an Anaerobic and Extremophilic Bacterium, Caldanaerobacter yonseiensis, Isolated from a Geothermal Hot Stream.</title>
        <authorList>
            <person name="Lee S.J."/>
            <person name="Lee Y.J."/>
            <person name="Park G.S."/>
            <person name="Kim B.C."/>
            <person name="Lee S.J."/>
            <person name="Shin J.H."/>
            <person name="Lee D.W."/>
        </authorList>
    </citation>
    <scope>NUCLEOTIDE SEQUENCE [LARGE SCALE GENOMIC DNA]</scope>
    <source>
        <strain evidence="9 10">KB-1</strain>
    </source>
</reference>
<dbReference type="InterPro" id="IPR033887">
    <property type="entry name" value="PTS_IIA_man"/>
</dbReference>
<dbReference type="InterPro" id="IPR004701">
    <property type="entry name" value="PTS_EIIA_man-typ"/>
</dbReference>
<dbReference type="Pfam" id="PF03610">
    <property type="entry name" value="EIIA-man"/>
    <property type="match status" value="1"/>
</dbReference>
<evidence type="ECO:0000256" key="3">
    <source>
        <dbReference type="ARBA" id="ARBA00022490"/>
    </source>
</evidence>
<evidence type="ECO:0000256" key="1">
    <source>
        <dbReference type="ARBA" id="ARBA00004496"/>
    </source>
</evidence>